<protein>
    <recommendedName>
        <fullName evidence="4">DUF3502 domain-containing protein</fullName>
    </recommendedName>
</protein>
<dbReference type="HOGENOM" id="CLU_021021_2_0_9"/>
<dbReference type="PATRIC" id="fig|742737.3.peg.1362"/>
<proteinExistence type="predicted"/>
<gene>
    <name evidence="2" type="ORF">HMPREF9473_01350</name>
</gene>
<dbReference type="AlphaFoldDB" id="G5ICP0"/>
<reference evidence="2 3" key="1">
    <citation type="submission" date="2011-08" db="EMBL/GenBank/DDBJ databases">
        <title>The Genome Sequence of Clostridium hathewayi WAL-18680.</title>
        <authorList>
            <consortium name="The Broad Institute Genome Sequencing Platform"/>
            <person name="Earl A."/>
            <person name="Ward D."/>
            <person name="Feldgarden M."/>
            <person name="Gevers D."/>
            <person name="Finegold S.M."/>
            <person name="Summanen P.H."/>
            <person name="Molitoris D.R."/>
            <person name="Song M."/>
            <person name="Daigneault M."/>
            <person name="Allen-Vercoe E."/>
            <person name="Young S.K."/>
            <person name="Zeng Q."/>
            <person name="Gargeya S."/>
            <person name="Fitzgerald M."/>
            <person name="Haas B."/>
            <person name="Abouelleil A."/>
            <person name="Alvarado L."/>
            <person name="Arachchi H.M."/>
            <person name="Berlin A."/>
            <person name="Brown A."/>
            <person name="Chapman S.B."/>
            <person name="Chen Z."/>
            <person name="Dunbar C."/>
            <person name="Freedman E."/>
            <person name="Gearin G."/>
            <person name="Gellesch M."/>
            <person name="Goldberg J."/>
            <person name="Griggs A."/>
            <person name="Gujja S."/>
            <person name="Heiman D."/>
            <person name="Howarth C."/>
            <person name="Larson L."/>
            <person name="Lui A."/>
            <person name="MacDonald P.J.P."/>
            <person name="Montmayeur A."/>
            <person name="Murphy C."/>
            <person name="Neiman D."/>
            <person name="Pearson M."/>
            <person name="Priest M."/>
            <person name="Roberts A."/>
            <person name="Saif S."/>
            <person name="Shea T."/>
            <person name="Shenoy N."/>
            <person name="Sisk P."/>
            <person name="Stolte C."/>
            <person name="Sykes S."/>
            <person name="Wortman J."/>
            <person name="Nusbaum C."/>
            <person name="Birren B."/>
        </authorList>
    </citation>
    <scope>NUCLEOTIDE SEQUENCE [LARGE SCALE GENOMIC DNA]</scope>
    <source>
        <strain evidence="2 3">WAL-18680</strain>
    </source>
</reference>
<dbReference type="Pfam" id="PF01547">
    <property type="entry name" value="SBP_bac_1"/>
    <property type="match status" value="1"/>
</dbReference>
<evidence type="ECO:0000256" key="1">
    <source>
        <dbReference type="SAM" id="SignalP"/>
    </source>
</evidence>
<dbReference type="Proteomes" id="UP000005384">
    <property type="component" value="Unassembled WGS sequence"/>
</dbReference>
<name>G5ICP0_9FIRM</name>
<evidence type="ECO:0008006" key="4">
    <source>
        <dbReference type="Google" id="ProtNLM"/>
    </source>
</evidence>
<dbReference type="PROSITE" id="PS51257">
    <property type="entry name" value="PROKAR_LIPOPROTEIN"/>
    <property type="match status" value="1"/>
</dbReference>
<keyword evidence="1" id="KW-0732">Signal</keyword>
<dbReference type="InterPro" id="IPR050490">
    <property type="entry name" value="Bact_solute-bd_prot1"/>
</dbReference>
<feature type="chain" id="PRO_5003478529" description="DUF3502 domain-containing protein" evidence="1">
    <location>
        <begin position="27"/>
        <end position="502"/>
    </location>
</feature>
<comment type="caution">
    <text evidence="2">The sequence shown here is derived from an EMBL/GenBank/DDBJ whole genome shotgun (WGS) entry which is preliminary data.</text>
</comment>
<dbReference type="OrthoDB" id="2650856at2"/>
<sequence>MRKRRLCASVLAVSMLVLTACGGAKSGTTGGEAGKETTAEVKGQTQETVEAITFLTKDYYIMPEMADKLSEQFKEKTGKELKISHVPNNNWEEKITATFVSGSMPDIARLPADIYPFVKQDFLVPLDEYIEANPEVKAVLEANPEVIKPYQFFGKTYGMSITNQKYMAMWVRTDWLDKLGITMPVNMEELENMLVLFRDNDLDGNGKKDTIPLTLSAVLKDQDMFAASFGTRNEVFMKDGKAVVPFVTEDYKNYMDYMKHLYTEKLIDLEMPTNTSYGAVRTKFINSEAGSIIMWDDIYDTLKLGLEKGGMTDASLEYIIPYKTDHGAFGMSYYEADSPIGITSQCKDPKTVFDSFFTWFLTDPDAIISTSRGVEGYSFDVVDGVCIPNMDNNGVGFRGQSFPPVNTAFEYPFTFDDITAKEYESITSLADLGKNLGDLVVTEMPEKEFSSYYNIKGDLTAKVTELYHNYVLGNIEYEEYLNSFNKYASEIGLEEIIAEMNK</sequence>
<evidence type="ECO:0000313" key="2">
    <source>
        <dbReference type="EMBL" id="EHI60786.1"/>
    </source>
</evidence>
<dbReference type="RefSeq" id="WP_006779334.1">
    <property type="nucleotide sequence ID" value="NZ_CP040506.1"/>
</dbReference>
<keyword evidence="3" id="KW-1185">Reference proteome</keyword>
<evidence type="ECO:0000313" key="3">
    <source>
        <dbReference type="Proteomes" id="UP000005384"/>
    </source>
</evidence>
<dbReference type="InterPro" id="IPR006059">
    <property type="entry name" value="SBP"/>
</dbReference>
<organism evidence="2 3">
    <name type="scientific">Hungatella hathewayi WAL-18680</name>
    <dbReference type="NCBI Taxonomy" id="742737"/>
    <lineage>
        <taxon>Bacteria</taxon>
        <taxon>Bacillati</taxon>
        <taxon>Bacillota</taxon>
        <taxon>Clostridia</taxon>
        <taxon>Lachnospirales</taxon>
        <taxon>Lachnospiraceae</taxon>
        <taxon>Hungatella</taxon>
    </lineage>
</organism>
<dbReference type="PANTHER" id="PTHR43649:SF12">
    <property type="entry name" value="DIACETYLCHITOBIOSE BINDING PROTEIN DASA"/>
    <property type="match status" value="1"/>
</dbReference>
<accession>G5ICP0</accession>
<dbReference type="Gene3D" id="3.40.190.10">
    <property type="entry name" value="Periplasmic binding protein-like II"/>
    <property type="match status" value="2"/>
</dbReference>
<feature type="signal peptide" evidence="1">
    <location>
        <begin position="1"/>
        <end position="26"/>
    </location>
</feature>
<dbReference type="SUPFAM" id="SSF53850">
    <property type="entry name" value="Periplasmic binding protein-like II"/>
    <property type="match status" value="1"/>
</dbReference>
<dbReference type="PANTHER" id="PTHR43649">
    <property type="entry name" value="ARABINOSE-BINDING PROTEIN-RELATED"/>
    <property type="match status" value="1"/>
</dbReference>
<dbReference type="EMBL" id="ADLN01000012">
    <property type="protein sequence ID" value="EHI60786.1"/>
    <property type="molecule type" value="Genomic_DNA"/>
</dbReference>